<sequence>MKHTHLTLEFPNGKTFNCQSKIYNSNFYGKIVFTTANIGYTESISDPSYSNQILVFSNPNIGSYGFNKQQLESTRIWPAGIILNSLTNNFSNHKAQSSLTTILKKYKVITMLSNEIREIIQEIHNTTSNVKIYCNKNITLPKVKHLASLYTATTHRCVYLKTLKPHTLIKIMIIDFGNKKSTITHLIKRKTIFITIVKAHQIYKEIKKIKPNGILISSGPGNARKLIKKIKEIKKIISKIPILGICLGHQLIAKCMGLYVFKMIKGHHGINHPIKFINCKKLFITTQNHNYCIQHTPQKNFFYSMFDYSNQGFIFKKKLIISLQGHPEATPGTNDIAYIFDKYISMIKKCQKIY</sequence>
<dbReference type="InterPro" id="IPR050472">
    <property type="entry name" value="Anth_synth/Amidotransfase"/>
</dbReference>
<dbReference type="NCBIfam" id="NF009475">
    <property type="entry name" value="PRK12838.1"/>
    <property type="match status" value="1"/>
</dbReference>
<reference evidence="7" key="2">
    <citation type="submission" date="2021-03" db="EMBL/GenBank/DDBJ databases">
        <title>Alternative transmission patterns in independently acquired nutritional co-symbionts of Dictyopharidae planthoppers.</title>
        <authorList>
            <person name="Michalik A."/>
            <person name="Lukasik P."/>
        </authorList>
    </citation>
    <scope>NUCLEOTIDE SEQUENCE</scope>
    <source>
        <strain evidence="7">DICMUL</strain>
    </source>
</reference>
<reference evidence="7" key="1">
    <citation type="submission" date="2021-02" db="EMBL/GenBank/DDBJ databases">
        <authorList>
            <person name="Franco D."/>
        </authorList>
    </citation>
    <scope>NUCLEOTIDE SEQUENCE</scope>
    <source>
        <strain evidence="7">DICMUL</strain>
    </source>
</reference>
<dbReference type="Gene3D" id="3.40.50.880">
    <property type="match status" value="1"/>
</dbReference>
<dbReference type="InterPro" id="IPR002474">
    <property type="entry name" value="CarbamoylP_synth_ssu_N"/>
</dbReference>
<dbReference type="PANTHER" id="PTHR43418">
    <property type="entry name" value="MULTIFUNCTIONAL TRYPTOPHAN BIOSYNTHESIS PROTEIN-RELATED"/>
    <property type="match status" value="1"/>
</dbReference>
<dbReference type="EMBL" id="CP071410">
    <property type="protein sequence ID" value="QSW37897.1"/>
    <property type="molecule type" value="Genomic_DNA"/>
</dbReference>
<evidence type="ECO:0000313" key="7">
    <source>
        <dbReference type="EMBL" id="QSW37897.1"/>
    </source>
</evidence>
<dbReference type="PRINTS" id="PR00099">
    <property type="entry name" value="CPSGATASE"/>
</dbReference>
<evidence type="ECO:0000256" key="3">
    <source>
        <dbReference type="ARBA" id="ARBA00012738"/>
    </source>
</evidence>
<dbReference type="InterPro" id="IPR036480">
    <property type="entry name" value="CarbP_synth_ssu_N_sf"/>
</dbReference>
<name>A0A975AEF7_9PROT</name>
<dbReference type="AlphaFoldDB" id="A0A975AEF7"/>
<organism evidence="7 8">
    <name type="scientific">Candidatus Vidania fulgoroideorum</name>
    <dbReference type="NCBI Taxonomy" id="881286"/>
    <lineage>
        <taxon>Bacteria</taxon>
        <taxon>Pseudomonadati</taxon>
        <taxon>Pseudomonadota</taxon>
        <taxon>Betaproteobacteria</taxon>
        <taxon>Candidatus Vidania</taxon>
    </lineage>
</organism>
<comment type="catalytic activity">
    <reaction evidence="5">
        <text>hydrogencarbonate + L-glutamine + 2 ATP + H2O = carbamoyl phosphate + L-glutamate + 2 ADP + phosphate + 2 H(+)</text>
        <dbReference type="Rhea" id="RHEA:18633"/>
        <dbReference type="ChEBI" id="CHEBI:15377"/>
        <dbReference type="ChEBI" id="CHEBI:15378"/>
        <dbReference type="ChEBI" id="CHEBI:17544"/>
        <dbReference type="ChEBI" id="CHEBI:29985"/>
        <dbReference type="ChEBI" id="CHEBI:30616"/>
        <dbReference type="ChEBI" id="CHEBI:43474"/>
        <dbReference type="ChEBI" id="CHEBI:58228"/>
        <dbReference type="ChEBI" id="CHEBI:58359"/>
        <dbReference type="ChEBI" id="CHEBI:456216"/>
        <dbReference type="EC" id="6.3.5.5"/>
    </reaction>
</comment>
<evidence type="ECO:0000313" key="8">
    <source>
        <dbReference type="Proteomes" id="UP000663602"/>
    </source>
</evidence>
<dbReference type="SUPFAM" id="SSF52021">
    <property type="entry name" value="Carbamoyl phosphate synthetase, small subunit N-terminal domain"/>
    <property type="match status" value="1"/>
</dbReference>
<proteinExistence type="inferred from homology"/>
<dbReference type="Proteomes" id="UP000663602">
    <property type="component" value="Chromosome"/>
</dbReference>
<comment type="similarity">
    <text evidence="2">Belongs to the CarA family.</text>
</comment>
<dbReference type="SMART" id="SM01097">
    <property type="entry name" value="CPSase_sm_chain"/>
    <property type="match status" value="1"/>
</dbReference>
<keyword evidence="4" id="KW-0315">Glutamine amidotransferase</keyword>
<dbReference type="PROSITE" id="PS51273">
    <property type="entry name" value="GATASE_TYPE_1"/>
    <property type="match status" value="1"/>
</dbReference>
<feature type="domain" description="Carbamoyl-phosphate synthase small subunit N-terminal" evidence="6">
    <location>
        <begin position="2"/>
        <end position="120"/>
    </location>
</feature>
<dbReference type="GO" id="GO:0004088">
    <property type="term" value="F:carbamoyl-phosphate synthase (glutamine-hydrolyzing) activity"/>
    <property type="evidence" value="ECO:0007669"/>
    <property type="project" value="UniProtKB-EC"/>
</dbReference>
<protein>
    <recommendedName>
        <fullName evidence="3">carbamoyl-phosphate synthase (glutamine-hydrolyzing)</fullName>
        <ecNumber evidence="3">6.3.5.5</ecNumber>
    </recommendedName>
</protein>
<dbReference type="Pfam" id="PF00988">
    <property type="entry name" value="CPSase_sm_chain"/>
    <property type="match status" value="1"/>
</dbReference>
<evidence type="ECO:0000256" key="4">
    <source>
        <dbReference type="ARBA" id="ARBA00022962"/>
    </source>
</evidence>
<dbReference type="EC" id="6.3.5.5" evidence="3"/>
<dbReference type="Gene3D" id="3.50.30.20">
    <property type="entry name" value="Carbamoyl-phosphate synthase small subunit, N-terminal domain"/>
    <property type="match status" value="1"/>
</dbReference>
<evidence type="ECO:0000259" key="6">
    <source>
        <dbReference type="SMART" id="SM01097"/>
    </source>
</evidence>
<gene>
    <name evidence="7" type="ORF">JSR02_00335</name>
</gene>
<dbReference type="InterPro" id="IPR017926">
    <property type="entry name" value="GATASE"/>
</dbReference>
<comment type="pathway">
    <text evidence="1">Amino-acid biosynthesis; L-arginine biosynthesis; carbamoyl phosphate from bicarbonate: step 1/1.</text>
</comment>
<evidence type="ECO:0000256" key="2">
    <source>
        <dbReference type="ARBA" id="ARBA00007800"/>
    </source>
</evidence>
<evidence type="ECO:0000256" key="1">
    <source>
        <dbReference type="ARBA" id="ARBA00005077"/>
    </source>
</evidence>
<dbReference type="Pfam" id="PF00117">
    <property type="entry name" value="GATase"/>
    <property type="match status" value="1"/>
</dbReference>
<dbReference type="PRINTS" id="PR00097">
    <property type="entry name" value="ANTSNTHASEII"/>
</dbReference>
<accession>A0A975AEF7</accession>
<dbReference type="PANTHER" id="PTHR43418:SF7">
    <property type="entry name" value="CARBAMOYL-PHOSPHATE SYNTHASE SMALL CHAIN"/>
    <property type="match status" value="1"/>
</dbReference>
<dbReference type="SUPFAM" id="SSF52317">
    <property type="entry name" value="Class I glutamine amidotransferase-like"/>
    <property type="match status" value="1"/>
</dbReference>
<dbReference type="PRINTS" id="PR00096">
    <property type="entry name" value="GATASE"/>
</dbReference>
<dbReference type="InterPro" id="IPR029062">
    <property type="entry name" value="Class_I_gatase-like"/>
</dbReference>
<evidence type="ECO:0000256" key="5">
    <source>
        <dbReference type="ARBA" id="ARBA00048816"/>
    </source>
</evidence>